<dbReference type="EMBL" id="VFSV01000020">
    <property type="protein sequence ID" value="TRD18377.1"/>
    <property type="molecule type" value="Genomic_DNA"/>
</dbReference>
<reference evidence="1 2" key="1">
    <citation type="submission" date="2019-06" db="EMBL/GenBank/DDBJ databases">
        <title>Paenimaribius caenipelagi gen. nov., sp. nov., isolated from a tidal flat.</title>
        <authorList>
            <person name="Yoon J.-H."/>
        </authorList>
    </citation>
    <scope>NUCLEOTIDE SEQUENCE [LARGE SCALE GENOMIC DNA]</scope>
    <source>
        <strain evidence="1 2">JBTF-M29</strain>
    </source>
</reference>
<dbReference type="OrthoDB" id="7605239at2"/>
<proteinExistence type="predicted"/>
<keyword evidence="2" id="KW-1185">Reference proteome</keyword>
<organism evidence="1 2">
    <name type="scientific">Palleronia caenipelagi</name>
    <dbReference type="NCBI Taxonomy" id="2489174"/>
    <lineage>
        <taxon>Bacteria</taxon>
        <taxon>Pseudomonadati</taxon>
        <taxon>Pseudomonadota</taxon>
        <taxon>Alphaproteobacteria</taxon>
        <taxon>Rhodobacterales</taxon>
        <taxon>Roseobacteraceae</taxon>
        <taxon>Palleronia</taxon>
    </lineage>
</organism>
<comment type="caution">
    <text evidence="1">The sequence shown here is derived from an EMBL/GenBank/DDBJ whole genome shotgun (WGS) entry which is preliminary data.</text>
</comment>
<protein>
    <submittedName>
        <fullName evidence="1">Uncharacterized protein</fullName>
    </submittedName>
</protein>
<dbReference type="RefSeq" id="WP_142835049.1">
    <property type="nucleotide sequence ID" value="NZ_VFSV01000020.1"/>
</dbReference>
<gene>
    <name evidence="1" type="ORF">FEV53_12025</name>
</gene>
<accession>A0A547PW50</accession>
<dbReference type="AlphaFoldDB" id="A0A547PW50"/>
<sequence length="118" mass="13029">MTTADQLIDCLGEIAATRLLSLRGGTRIEIPQRPTGSSLSEIIGADGVGRLIEGFGPGRLQLPTGHCRGSGGRRRQAKRMLREGRSIRDVALALDLHMRTVERFASEIRDDRQIDMEF</sequence>
<name>A0A547PW50_9RHOB</name>
<evidence type="ECO:0000313" key="1">
    <source>
        <dbReference type="EMBL" id="TRD18377.1"/>
    </source>
</evidence>
<evidence type="ECO:0000313" key="2">
    <source>
        <dbReference type="Proteomes" id="UP000318590"/>
    </source>
</evidence>
<dbReference type="Proteomes" id="UP000318590">
    <property type="component" value="Unassembled WGS sequence"/>
</dbReference>